<comment type="caution">
    <text evidence="3">The sequence shown here is derived from an EMBL/GenBank/DDBJ whole genome shotgun (WGS) entry which is preliminary data.</text>
</comment>
<dbReference type="Proteomes" id="UP001530315">
    <property type="component" value="Unassembled WGS sequence"/>
</dbReference>
<feature type="coiled-coil region" evidence="1">
    <location>
        <begin position="4"/>
        <end position="38"/>
    </location>
</feature>
<protein>
    <recommendedName>
        <fullName evidence="5">PH domain-containing protein</fullName>
    </recommendedName>
</protein>
<dbReference type="SUPFAM" id="SSF50729">
    <property type="entry name" value="PH domain-like"/>
    <property type="match status" value="1"/>
</dbReference>
<sequence>MSHLSELSIQLRKLQAEKNAQANEIDRMERQLRILSDLKGISINDLKHALKSACEAEAHGELCALVGKLQAKVEELQLGGGVVGGIQRVIGLNADADNIPSLDRFNQEAAARARSALELRIGELEEIESNHQRELDSLNTTLQELTHKNTLLETQVMQQNAQLEQWELRWQAKEVEDTKRSSLTTASSTGGAYNYSEFSKSSVSSHPVLLHNAPQSQVDEDNKQCLIAAQSALVGEKKQRLLVQSQLSSAQKKHELKSDQYRHRIQFLEEQLRDLELQMTSLYAAFSIIQNDNTEEKKEKEAWKRSLVESDSALAKEESKRELQDRMSPEHPSAVAGPVAVAEHSSRRSVRMGPSPPLSRNSHPSSVIRASVKPSAHPPIVKGLLLLLLDSDDQPLSPNVNPSQSTQRKKSFSARKLYPMKSSSKLLSSSAGNTFKKQYCVLHGANGLYQIRYGDSYEGPVAGVHEFITAGVSSIEHTSRSSNQPFGFEIMINASAMDSPVLCCAAESEEDFMIWMSALTSVIDGSLDNQRERNSI</sequence>
<evidence type="ECO:0000256" key="1">
    <source>
        <dbReference type="SAM" id="Coils"/>
    </source>
</evidence>
<dbReference type="EMBL" id="JALLAZ020000385">
    <property type="protein sequence ID" value="KAL3796506.1"/>
    <property type="molecule type" value="Genomic_DNA"/>
</dbReference>
<keyword evidence="4" id="KW-1185">Reference proteome</keyword>
<name>A0ABD3QAA0_9STRA</name>
<feature type="compositionally biased region" description="Basic and acidic residues" evidence="2">
    <location>
        <begin position="308"/>
        <end position="329"/>
    </location>
</feature>
<evidence type="ECO:0000313" key="3">
    <source>
        <dbReference type="EMBL" id="KAL3796506.1"/>
    </source>
</evidence>
<evidence type="ECO:0008006" key="5">
    <source>
        <dbReference type="Google" id="ProtNLM"/>
    </source>
</evidence>
<organism evidence="3 4">
    <name type="scientific">Stephanodiscus triporus</name>
    <dbReference type="NCBI Taxonomy" id="2934178"/>
    <lineage>
        <taxon>Eukaryota</taxon>
        <taxon>Sar</taxon>
        <taxon>Stramenopiles</taxon>
        <taxon>Ochrophyta</taxon>
        <taxon>Bacillariophyta</taxon>
        <taxon>Coscinodiscophyceae</taxon>
        <taxon>Thalassiosirophycidae</taxon>
        <taxon>Stephanodiscales</taxon>
        <taxon>Stephanodiscaceae</taxon>
        <taxon>Stephanodiscus</taxon>
    </lineage>
</organism>
<evidence type="ECO:0000256" key="2">
    <source>
        <dbReference type="SAM" id="MobiDB-lite"/>
    </source>
</evidence>
<keyword evidence="1" id="KW-0175">Coiled coil</keyword>
<feature type="coiled-coil region" evidence="1">
    <location>
        <begin position="251"/>
        <end position="285"/>
    </location>
</feature>
<feature type="coiled-coil region" evidence="1">
    <location>
        <begin position="121"/>
        <end position="169"/>
    </location>
</feature>
<accession>A0ABD3QAA0</accession>
<reference evidence="3 4" key="1">
    <citation type="submission" date="2024-10" db="EMBL/GenBank/DDBJ databases">
        <title>Updated reference genomes for cyclostephanoid diatoms.</title>
        <authorList>
            <person name="Roberts W.R."/>
            <person name="Alverson A.J."/>
        </authorList>
    </citation>
    <scope>NUCLEOTIDE SEQUENCE [LARGE SCALE GENOMIC DNA]</scope>
    <source>
        <strain evidence="3 4">AJA276-08</strain>
    </source>
</reference>
<evidence type="ECO:0000313" key="4">
    <source>
        <dbReference type="Proteomes" id="UP001530315"/>
    </source>
</evidence>
<gene>
    <name evidence="3" type="ORF">ACHAW5_004408</name>
</gene>
<proteinExistence type="predicted"/>
<dbReference type="Gene3D" id="2.30.29.30">
    <property type="entry name" value="Pleckstrin-homology domain (PH domain)/Phosphotyrosine-binding domain (PTB)"/>
    <property type="match status" value="1"/>
</dbReference>
<feature type="region of interest" description="Disordered" evidence="2">
    <location>
        <begin position="308"/>
        <end position="365"/>
    </location>
</feature>
<dbReference type="AlphaFoldDB" id="A0ABD3QAA0"/>
<dbReference type="InterPro" id="IPR011993">
    <property type="entry name" value="PH-like_dom_sf"/>
</dbReference>